<comment type="caution">
    <text evidence="2">The sequence shown here is derived from an EMBL/GenBank/DDBJ whole genome shotgun (WGS) entry which is preliminary data.</text>
</comment>
<organism evidence="2 3">
    <name type="scientific">Caenorhabditis remanei</name>
    <name type="common">Caenorhabditis vulgaris</name>
    <dbReference type="NCBI Taxonomy" id="31234"/>
    <lineage>
        <taxon>Eukaryota</taxon>
        <taxon>Metazoa</taxon>
        <taxon>Ecdysozoa</taxon>
        <taxon>Nematoda</taxon>
        <taxon>Chromadorea</taxon>
        <taxon>Rhabditida</taxon>
        <taxon>Rhabditina</taxon>
        <taxon>Rhabditomorpha</taxon>
        <taxon>Rhabditoidea</taxon>
        <taxon>Rhabditidae</taxon>
        <taxon>Peloderinae</taxon>
        <taxon>Caenorhabditis</taxon>
    </lineage>
</organism>
<dbReference type="KEGG" id="crq:GCK72_025221"/>
<evidence type="ECO:0000256" key="1">
    <source>
        <dbReference type="SAM" id="MobiDB-lite"/>
    </source>
</evidence>
<evidence type="ECO:0000313" key="2">
    <source>
        <dbReference type="EMBL" id="KAF1748754.1"/>
    </source>
</evidence>
<name>A0A6A5G2B3_CAERE</name>
<evidence type="ECO:0000313" key="3">
    <source>
        <dbReference type="Proteomes" id="UP000483820"/>
    </source>
</evidence>
<feature type="compositionally biased region" description="Polar residues" evidence="1">
    <location>
        <begin position="93"/>
        <end position="106"/>
    </location>
</feature>
<gene>
    <name evidence="2" type="ORF">GCK72_025221</name>
</gene>
<feature type="compositionally biased region" description="Low complexity" evidence="1">
    <location>
        <begin position="70"/>
        <end position="81"/>
    </location>
</feature>
<accession>A0A6A5G2B3</accession>
<dbReference type="EMBL" id="WUAV01000006">
    <property type="protein sequence ID" value="KAF1748754.1"/>
    <property type="molecule type" value="Genomic_DNA"/>
</dbReference>
<dbReference type="RefSeq" id="XP_003093396.2">
    <property type="nucleotide sequence ID" value="XM_003093348.2"/>
</dbReference>
<dbReference type="AlphaFoldDB" id="A0A6A5G2B3"/>
<protein>
    <submittedName>
        <fullName evidence="2">Uncharacterized protein</fullName>
    </submittedName>
</protein>
<sequence length="139" mass="15601">MSFSPFSEINNITLLGLFRLAVEKRSKAITDRNQNLRFRTMNTKFTRDLQIFLRKNREMYLAPVNPNAAQAARGQAGQGAATGEPTAKRTRMEPTTVNQGASTSTAVPPRPFKVPNILKRSMKKRANTIVKPERGTLRK</sequence>
<reference evidence="2 3" key="1">
    <citation type="submission" date="2019-12" db="EMBL/GenBank/DDBJ databases">
        <title>Chromosome-level assembly of the Caenorhabditis remanei genome.</title>
        <authorList>
            <person name="Teterina A.A."/>
            <person name="Willis J.H."/>
            <person name="Phillips P.C."/>
        </authorList>
    </citation>
    <scope>NUCLEOTIDE SEQUENCE [LARGE SCALE GENOMIC DNA]</scope>
    <source>
        <strain evidence="2 3">PX506</strain>
        <tissue evidence="2">Whole organism</tissue>
    </source>
</reference>
<feature type="region of interest" description="Disordered" evidence="1">
    <location>
        <begin position="70"/>
        <end position="139"/>
    </location>
</feature>
<proteinExistence type="predicted"/>
<dbReference type="Proteomes" id="UP000483820">
    <property type="component" value="Chromosome X"/>
</dbReference>
<dbReference type="GeneID" id="9822697"/>
<dbReference type="CTD" id="9822697"/>